<dbReference type="AlphaFoldDB" id="A0A6M2E6D8"/>
<proteinExistence type="predicted"/>
<protein>
    <submittedName>
        <fullName evidence="1">Putative secreted protein</fullName>
    </submittedName>
</protein>
<reference evidence="1" key="1">
    <citation type="submission" date="2019-12" db="EMBL/GenBank/DDBJ databases">
        <title>The sialotranscriptome of the gopher-tortoise tick, Amblyomma tuberculatum.</title>
        <authorList>
            <person name="Karim S."/>
            <person name="Andersen J."/>
            <person name="Kumar D."/>
            <person name="Adamson S."/>
            <person name="Ennen J."/>
            <person name="Qualis C.P."/>
            <person name="Ribeiro J.M.C."/>
        </authorList>
    </citation>
    <scope>NUCLEOTIDE SEQUENCE</scope>
    <source>
        <strain evidence="1">Removed</strain>
        <tissue evidence="1">Salivary glands</tissue>
    </source>
</reference>
<organism evidence="1">
    <name type="scientific">Amblyomma tuberculatum</name>
    <dbReference type="NCBI Taxonomy" id="48802"/>
    <lineage>
        <taxon>Eukaryota</taxon>
        <taxon>Metazoa</taxon>
        <taxon>Ecdysozoa</taxon>
        <taxon>Arthropoda</taxon>
        <taxon>Chelicerata</taxon>
        <taxon>Arachnida</taxon>
        <taxon>Acari</taxon>
        <taxon>Parasitiformes</taxon>
        <taxon>Ixodida</taxon>
        <taxon>Ixodoidea</taxon>
        <taxon>Ixodidae</taxon>
        <taxon>Amblyomminae</taxon>
        <taxon>Amblyomma</taxon>
    </lineage>
</organism>
<name>A0A6M2E6D8_9ACAR</name>
<sequence>MVSAVMFVACIFKPTVRTLTSPAASSSTVSGVGIICRERFRKVTGATGAWDSSRSLLAYKARRKNTDCLSLLFERRTNNGRFFLDRCVYFAVEGFLKANASNMLTDAFSFNRIDCSQT</sequence>
<evidence type="ECO:0000313" key="1">
    <source>
        <dbReference type="EMBL" id="NOV52567.1"/>
    </source>
</evidence>
<accession>A0A6M2E6D8</accession>
<dbReference type="EMBL" id="GIDH01000624">
    <property type="protein sequence ID" value="NOV52567.1"/>
    <property type="molecule type" value="Transcribed_RNA"/>
</dbReference>